<evidence type="ECO:0000256" key="6">
    <source>
        <dbReference type="ARBA" id="ARBA00022989"/>
    </source>
</evidence>
<keyword evidence="2" id="KW-1003">Cell membrane</keyword>
<feature type="transmembrane region" description="Helical" evidence="10">
    <location>
        <begin position="361"/>
        <end position="384"/>
    </location>
</feature>
<dbReference type="OrthoDB" id="7696577at2759"/>
<feature type="transmembrane region" description="Helical" evidence="10">
    <location>
        <begin position="299"/>
        <end position="317"/>
    </location>
</feature>
<proteinExistence type="inferred from homology"/>
<dbReference type="InterPro" id="IPR004117">
    <property type="entry name" value="7tm6_olfct_rcpt"/>
</dbReference>
<evidence type="ECO:0000313" key="12">
    <source>
        <dbReference type="Proteomes" id="UP000053097"/>
    </source>
</evidence>
<dbReference type="Pfam" id="PF02949">
    <property type="entry name" value="7tm_6"/>
    <property type="match status" value="1"/>
</dbReference>
<dbReference type="OMA" id="TFIEHIC"/>
<dbReference type="PANTHER" id="PTHR21137:SF35">
    <property type="entry name" value="ODORANT RECEPTOR 19A-RELATED"/>
    <property type="match status" value="1"/>
</dbReference>
<feature type="transmembrane region" description="Helical" evidence="10">
    <location>
        <begin position="64"/>
        <end position="83"/>
    </location>
</feature>
<dbReference type="GO" id="GO:0007165">
    <property type="term" value="P:signal transduction"/>
    <property type="evidence" value="ECO:0007669"/>
    <property type="project" value="UniProtKB-KW"/>
</dbReference>
<evidence type="ECO:0000256" key="2">
    <source>
        <dbReference type="ARBA" id="ARBA00022475"/>
    </source>
</evidence>
<organism evidence="11 12">
    <name type="scientific">Ooceraea biroi</name>
    <name type="common">Clonal raider ant</name>
    <name type="synonym">Cerapachys biroi</name>
    <dbReference type="NCBI Taxonomy" id="2015173"/>
    <lineage>
        <taxon>Eukaryota</taxon>
        <taxon>Metazoa</taxon>
        <taxon>Ecdysozoa</taxon>
        <taxon>Arthropoda</taxon>
        <taxon>Hexapoda</taxon>
        <taxon>Insecta</taxon>
        <taxon>Pterygota</taxon>
        <taxon>Neoptera</taxon>
        <taxon>Endopterygota</taxon>
        <taxon>Hymenoptera</taxon>
        <taxon>Apocrita</taxon>
        <taxon>Aculeata</taxon>
        <taxon>Formicoidea</taxon>
        <taxon>Formicidae</taxon>
        <taxon>Dorylinae</taxon>
        <taxon>Ooceraea</taxon>
    </lineage>
</organism>
<evidence type="ECO:0000256" key="8">
    <source>
        <dbReference type="ARBA" id="ARBA00023170"/>
    </source>
</evidence>
<sequence length="391" mass="45375">MDFAGERYYRFNKILLNCFGLWPSQTRRVKILFVFFSAIFFSFIFVQFSALVTSKRDLDLVLKVLSHVLPVLIYTMNYNAYYFNAKKVKLMMTEVCNDWNALDDKREIEIIEKYTYFMNIYTISIMVFLCICMVLFVFLEIWPIMLDFVVPLNESRPRKMHVVAEYFIDREKYFPFMLLHEIVACLVGGVTLLSTGTICMIYASHVCGMLKIVSFRIEHALGKNVLQHSTSQVERIICGRIVRAVELHRKILKFFDFMISTFVVPFGILIVIGVTSATVNLYRLLQPSTMKNISEFTSSLMLLIVHFLYMFVANFIGQIITDHSTDIYNTTCNVLWYVAPQSSQKILLFLMHRTMKSVKPTIGNLFVASLEGFATLSTTSLSYFTMLYSLQ</sequence>
<dbReference type="GO" id="GO:0005549">
    <property type="term" value="F:odorant binding"/>
    <property type="evidence" value="ECO:0007669"/>
    <property type="project" value="InterPro"/>
</dbReference>
<protein>
    <recommendedName>
        <fullName evidence="10">Odorant receptor</fullName>
    </recommendedName>
</protein>
<dbReference type="GO" id="GO:0004984">
    <property type="term" value="F:olfactory receptor activity"/>
    <property type="evidence" value="ECO:0007669"/>
    <property type="project" value="InterPro"/>
</dbReference>
<comment type="similarity">
    <text evidence="10">Belongs to the insect chemoreceptor superfamily. Heteromeric odorant receptor channel (TC 1.A.69) family.</text>
</comment>
<evidence type="ECO:0000256" key="1">
    <source>
        <dbReference type="ARBA" id="ARBA00004651"/>
    </source>
</evidence>
<evidence type="ECO:0000256" key="3">
    <source>
        <dbReference type="ARBA" id="ARBA00022606"/>
    </source>
</evidence>
<dbReference type="PANTHER" id="PTHR21137">
    <property type="entry name" value="ODORANT RECEPTOR"/>
    <property type="match status" value="1"/>
</dbReference>
<dbReference type="EMBL" id="KK107746">
    <property type="protein sequence ID" value="EZA47920.1"/>
    <property type="molecule type" value="Genomic_DNA"/>
</dbReference>
<keyword evidence="5 10" id="KW-0552">Olfaction</keyword>
<keyword evidence="4 10" id="KW-0812">Transmembrane</keyword>
<evidence type="ECO:0000313" key="11">
    <source>
        <dbReference type="EMBL" id="EZA47920.1"/>
    </source>
</evidence>
<comment type="subcellular location">
    <subcellularLocation>
        <location evidence="1 10">Cell membrane</location>
        <topology evidence="1 10">Multi-pass membrane protein</topology>
    </subcellularLocation>
</comment>
<name>A0A026VW77_OOCBI</name>
<keyword evidence="3 10" id="KW-0716">Sensory transduction</keyword>
<keyword evidence="8 10" id="KW-0675">Receptor</keyword>
<evidence type="ECO:0000256" key="5">
    <source>
        <dbReference type="ARBA" id="ARBA00022725"/>
    </source>
</evidence>
<gene>
    <name evidence="11" type="ORF">X777_14489</name>
</gene>
<keyword evidence="7 10" id="KW-0472">Membrane</keyword>
<evidence type="ECO:0000256" key="4">
    <source>
        <dbReference type="ARBA" id="ARBA00022692"/>
    </source>
</evidence>
<evidence type="ECO:0000256" key="9">
    <source>
        <dbReference type="ARBA" id="ARBA00023224"/>
    </source>
</evidence>
<keyword evidence="6 10" id="KW-1133">Transmembrane helix</keyword>
<evidence type="ECO:0000256" key="10">
    <source>
        <dbReference type="RuleBase" id="RU351113"/>
    </source>
</evidence>
<feature type="transmembrane region" description="Helical" evidence="10">
    <location>
        <begin position="257"/>
        <end position="279"/>
    </location>
</feature>
<keyword evidence="12" id="KW-1185">Reference proteome</keyword>
<feature type="transmembrane region" description="Helical" evidence="10">
    <location>
        <begin position="31"/>
        <end position="52"/>
    </location>
</feature>
<feature type="transmembrane region" description="Helical" evidence="10">
    <location>
        <begin position="116"/>
        <end position="139"/>
    </location>
</feature>
<reference evidence="11 12" key="1">
    <citation type="journal article" date="2014" name="Curr. Biol.">
        <title>The genome of the clonal raider ant Cerapachys biroi.</title>
        <authorList>
            <person name="Oxley P.R."/>
            <person name="Ji L."/>
            <person name="Fetter-Pruneda I."/>
            <person name="McKenzie S.K."/>
            <person name="Li C."/>
            <person name="Hu H."/>
            <person name="Zhang G."/>
            <person name="Kronauer D.J."/>
        </authorList>
    </citation>
    <scope>NUCLEOTIDE SEQUENCE [LARGE SCALE GENOMIC DNA]</scope>
</reference>
<accession>A0A026VW77</accession>
<dbReference type="Proteomes" id="UP000053097">
    <property type="component" value="Unassembled WGS sequence"/>
</dbReference>
<feature type="transmembrane region" description="Helical" evidence="10">
    <location>
        <begin position="178"/>
        <end position="203"/>
    </location>
</feature>
<dbReference type="GO" id="GO:0005886">
    <property type="term" value="C:plasma membrane"/>
    <property type="evidence" value="ECO:0007669"/>
    <property type="project" value="UniProtKB-SubCell"/>
</dbReference>
<evidence type="ECO:0000256" key="7">
    <source>
        <dbReference type="ARBA" id="ARBA00023136"/>
    </source>
</evidence>
<keyword evidence="9 10" id="KW-0807">Transducer</keyword>
<dbReference type="AlphaFoldDB" id="A0A026VW77"/>